<gene>
    <name evidence="4" type="ORF">KK1_015047</name>
</gene>
<dbReference type="Gramene" id="C.cajan_14617.t">
    <property type="protein sequence ID" value="C.cajan_14617.t.cds1"/>
    <property type="gene ID" value="C.cajan_14617"/>
</dbReference>
<name>A0A151SY05_CAJCA</name>
<dbReference type="STRING" id="3821.A0A151SY05"/>
<dbReference type="GO" id="GO:0009877">
    <property type="term" value="P:nodulation"/>
    <property type="evidence" value="ECO:0007669"/>
    <property type="project" value="UniProtKB-KW"/>
</dbReference>
<sequence>MHHDNGGVNLAPCLFDSMERCLVDHGASFYETSSRKPIQYQPILIETIKFRTVLRTCTHVSARSCYTGSNVVASELEACLIPSMNQCVYPDSVKSGMSCFCQLLHSFVFKLYK</sequence>
<evidence type="ECO:0000256" key="1">
    <source>
        <dbReference type="ARBA" id="ARBA00010119"/>
    </source>
</evidence>
<keyword evidence="3" id="KW-0732">Signal</keyword>
<keyword evidence="2" id="KW-0536">Nodulation</keyword>
<proteinExistence type="inferred from homology"/>
<protein>
    <submittedName>
        <fullName evidence="4">Nodulin-20a</fullName>
    </submittedName>
</protein>
<accession>A0A151SY05</accession>
<evidence type="ECO:0000313" key="4">
    <source>
        <dbReference type="EMBL" id="KYP59611.1"/>
    </source>
</evidence>
<organism evidence="4 5">
    <name type="scientific">Cajanus cajan</name>
    <name type="common">Pigeon pea</name>
    <name type="synonym">Cajanus indicus</name>
    <dbReference type="NCBI Taxonomy" id="3821"/>
    <lineage>
        <taxon>Eukaryota</taxon>
        <taxon>Viridiplantae</taxon>
        <taxon>Streptophyta</taxon>
        <taxon>Embryophyta</taxon>
        <taxon>Tracheophyta</taxon>
        <taxon>Spermatophyta</taxon>
        <taxon>Magnoliopsida</taxon>
        <taxon>eudicotyledons</taxon>
        <taxon>Gunneridae</taxon>
        <taxon>Pentapetalae</taxon>
        <taxon>rosids</taxon>
        <taxon>fabids</taxon>
        <taxon>Fabales</taxon>
        <taxon>Fabaceae</taxon>
        <taxon>Papilionoideae</taxon>
        <taxon>50 kb inversion clade</taxon>
        <taxon>NPAAA clade</taxon>
        <taxon>indigoferoid/millettioid clade</taxon>
        <taxon>Phaseoleae</taxon>
        <taxon>Cajanus</taxon>
    </lineage>
</organism>
<evidence type="ECO:0000256" key="2">
    <source>
        <dbReference type="ARBA" id="ARBA00022458"/>
    </source>
</evidence>
<dbReference type="Proteomes" id="UP000075243">
    <property type="component" value="Chromosome 10"/>
</dbReference>
<dbReference type="AlphaFoldDB" id="A0A151SY05"/>
<dbReference type="InterPro" id="IPR003387">
    <property type="entry name" value="Nodulin"/>
</dbReference>
<comment type="similarity">
    <text evidence="1">Belongs to the nodulin 20 family.</text>
</comment>
<evidence type="ECO:0000313" key="5">
    <source>
        <dbReference type="Proteomes" id="UP000075243"/>
    </source>
</evidence>
<reference evidence="4 5" key="1">
    <citation type="journal article" date="2012" name="Nat. Biotechnol.">
        <title>Draft genome sequence of pigeonpea (Cajanus cajan), an orphan legume crop of resource-poor farmers.</title>
        <authorList>
            <person name="Varshney R.K."/>
            <person name="Chen W."/>
            <person name="Li Y."/>
            <person name="Bharti A.K."/>
            <person name="Saxena R.K."/>
            <person name="Schlueter J.A."/>
            <person name="Donoghue M.T."/>
            <person name="Azam S."/>
            <person name="Fan G."/>
            <person name="Whaley A.M."/>
            <person name="Farmer A.D."/>
            <person name="Sheridan J."/>
            <person name="Iwata A."/>
            <person name="Tuteja R."/>
            <person name="Penmetsa R.V."/>
            <person name="Wu W."/>
            <person name="Upadhyaya H.D."/>
            <person name="Yang S.P."/>
            <person name="Shah T."/>
            <person name="Saxena K.B."/>
            <person name="Michael T."/>
            <person name="McCombie W.R."/>
            <person name="Yang B."/>
            <person name="Zhang G."/>
            <person name="Yang H."/>
            <person name="Wang J."/>
            <person name="Spillane C."/>
            <person name="Cook D.R."/>
            <person name="May G.D."/>
            <person name="Xu X."/>
            <person name="Jackson S.A."/>
        </authorList>
    </citation>
    <scope>NUCLEOTIDE SEQUENCE [LARGE SCALE GENOMIC DNA]</scope>
    <source>
        <strain evidence="5">cv. Asha</strain>
    </source>
</reference>
<dbReference type="Pfam" id="PF02451">
    <property type="entry name" value="Nodulin"/>
    <property type="match status" value="1"/>
</dbReference>
<evidence type="ECO:0000256" key="3">
    <source>
        <dbReference type="ARBA" id="ARBA00022729"/>
    </source>
</evidence>
<keyword evidence="5" id="KW-1185">Reference proteome</keyword>
<dbReference type="EMBL" id="CM003612">
    <property type="protein sequence ID" value="KYP59611.1"/>
    <property type="molecule type" value="Genomic_DNA"/>
</dbReference>